<evidence type="ECO:0000313" key="2">
    <source>
        <dbReference type="Proteomes" id="UP000184476"/>
    </source>
</evidence>
<evidence type="ECO:0008006" key="3">
    <source>
        <dbReference type="Google" id="ProtNLM"/>
    </source>
</evidence>
<proteinExistence type="predicted"/>
<dbReference type="AlphaFoldDB" id="A0A1M5AIZ7"/>
<dbReference type="EMBL" id="FQVL01000014">
    <property type="protein sequence ID" value="SHF30104.1"/>
    <property type="molecule type" value="Genomic_DNA"/>
</dbReference>
<dbReference type="Proteomes" id="UP000184476">
    <property type="component" value="Unassembled WGS sequence"/>
</dbReference>
<reference evidence="1 2" key="1">
    <citation type="submission" date="2016-11" db="EMBL/GenBank/DDBJ databases">
        <authorList>
            <person name="Jaros S."/>
            <person name="Januszkiewicz K."/>
            <person name="Wedrychowicz H."/>
        </authorList>
    </citation>
    <scope>NUCLEOTIDE SEQUENCE [LARGE SCALE GENOMIC DNA]</scope>
    <source>
        <strain evidence="1 2">DSM 44666</strain>
    </source>
</reference>
<organism evidence="1 2">
    <name type="scientific">Seinonella peptonophila</name>
    <dbReference type="NCBI Taxonomy" id="112248"/>
    <lineage>
        <taxon>Bacteria</taxon>
        <taxon>Bacillati</taxon>
        <taxon>Bacillota</taxon>
        <taxon>Bacilli</taxon>
        <taxon>Bacillales</taxon>
        <taxon>Thermoactinomycetaceae</taxon>
        <taxon>Seinonella</taxon>
    </lineage>
</organism>
<gene>
    <name evidence="1" type="ORF">SAMN05444392_11427</name>
</gene>
<evidence type="ECO:0000313" key="1">
    <source>
        <dbReference type="EMBL" id="SHF30104.1"/>
    </source>
</evidence>
<protein>
    <recommendedName>
        <fullName evidence="3">PrcB C-terminal</fullName>
    </recommendedName>
</protein>
<accession>A0A1M5AIZ7</accession>
<name>A0A1M5AIZ7_9BACL</name>
<sequence length="209" mass="23777">MPIVCETYILNDSFIYGVIVMGLWNHRIFSWIGFVMAIVLLTGMSSCDQWIETGKGWFGFDTKEKKQTDQKAKKSPSTEQPKIAETKQISSTTIDWINGPPPLPDHGGVYLYTQKDHPAELDNVFRYQSHNGWLILLDRYTLSKYMGYKMQVKRVAKTDQPNLYKIVVSLTPGGDTTQPAFCFFEVSKSDLPEKARIIVETEKGELLIG</sequence>
<keyword evidence="2" id="KW-1185">Reference proteome</keyword>